<feature type="compositionally biased region" description="Polar residues" evidence="1">
    <location>
        <begin position="36"/>
        <end position="51"/>
    </location>
</feature>
<dbReference type="AlphaFoldDB" id="A0A0C3FS35"/>
<feature type="region of interest" description="Disordered" evidence="1">
    <location>
        <begin position="225"/>
        <end position="244"/>
    </location>
</feature>
<protein>
    <submittedName>
        <fullName evidence="2">Uncharacterized protein</fullName>
    </submittedName>
</protein>
<reference evidence="3" key="2">
    <citation type="submission" date="2015-01" db="EMBL/GenBank/DDBJ databases">
        <title>Evolutionary Origins and Diversification of the Mycorrhizal Mutualists.</title>
        <authorList>
            <consortium name="DOE Joint Genome Institute"/>
            <consortium name="Mycorrhizal Genomics Consortium"/>
            <person name="Kohler A."/>
            <person name="Kuo A."/>
            <person name="Nagy L.G."/>
            <person name="Floudas D."/>
            <person name="Copeland A."/>
            <person name="Barry K.W."/>
            <person name="Cichocki N."/>
            <person name="Veneault-Fourrey C."/>
            <person name="LaButti K."/>
            <person name="Lindquist E.A."/>
            <person name="Lipzen A."/>
            <person name="Lundell T."/>
            <person name="Morin E."/>
            <person name="Murat C."/>
            <person name="Riley R."/>
            <person name="Ohm R."/>
            <person name="Sun H."/>
            <person name="Tunlid A."/>
            <person name="Henrissat B."/>
            <person name="Grigoriev I.V."/>
            <person name="Hibbett D.S."/>
            <person name="Martin F."/>
        </authorList>
    </citation>
    <scope>NUCLEOTIDE SEQUENCE [LARGE SCALE GENOMIC DNA]</scope>
    <source>
        <strain evidence="3">F 1598</strain>
    </source>
</reference>
<dbReference type="EMBL" id="KN832996">
    <property type="protein sequence ID" value="KIM81956.1"/>
    <property type="molecule type" value="Genomic_DNA"/>
</dbReference>
<sequence>MRNAGTAVKRASFEDIAIEDINSFTTPVSEDDASKRTPTPSVRETGTTSKRVSFEDIAPGDNPSELSPTPSVWIRKAAGFENIVADTDPFISRTTPASEDDALKHLLTPSAQKSQKAVKVARFEDMGTDPFTSVATPVSKGAASTLVLTPSTRKPQKDVRFEDMGTDPLATAISKGTASTLTLMPSVRKTQKAAKQLGCTKFTGTSTLTRSTAEPPKASKVLKALSESPTRSKQHSHKNVTAKGFPRPAPYPLTWVASQVPHDHTYEGNLVSSPSVVRLQYTRNLAGITGVVTRPGMESVGLAPTGLGEEVDKYLDAHGYDSSSRLQIMYAWRENYGIQDFVTYVCERGMVKSEAQWLWHHIIEHC</sequence>
<proteinExistence type="predicted"/>
<evidence type="ECO:0000313" key="2">
    <source>
        <dbReference type="EMBL" id="KIM81956.1"/>
    </source>
</evidence>
<accession>A0A0C3FS35</accession>
<reference evidence="2 3" key="1">
    <citation type="submission" date="2014-04" db="EMBL/GenBank/DDBJ databases">
        <authorList>
            <consortium name="DOE Joint Genome Institute"/>
            <person name="Kuo A."/>
            <person name="Tarkka M."/>
            <person name="Buscot F."/>
            <person name="Kohler A."/>
            <person name="Nagy L.G."/>
            <person name="Floudas D."/>
            <person name="Copeland A."/>
            <person name="Barry K.W."/>
            <person name="Cichocki N."/>
            <person name="Veneault-Fourrey C."/>
            <person name="LaButti K."/>
            <person name="Lindquist E.A."/>
            <person name="Lipzen A."/>
            <person name="Lundell T."/>
            <person name="Morin E."/>
            <person name="Murat C."/>
            <person name="Sun H."/>
            <person name="Tunlid A."/>
            <person name="Henrissat B."/>
            <person name="Grigoriev I.V."/>
            <person name="Hibbett D.S."/>
            <person name="Martin F."/>
            <person name="Nordberg H.P."/>
            <person name="Cantor M.N."/>
            <person name="Hua S.X."/>
        </authorList>
    </citation>
    <scope>NUCLEOTIDE SEQUENCE [LARGE SCALE GENOMIC DNA]</scope>
    <source>
        <strain evidence="2 3">F 1598</strain>
    </source>
</reference>
<dbReference type="HOGENOM" id="CLU_756738_0_0_1"/>
<dbReference type="InParanoid" id="A0A0C3FS35"/>
<evidence type="ECO:0000256" key="1">
    <source>
        <dbReference type="SAM" id="MobiDB-lite"/>
    </source>
</evidence>
<dbReference type="Proteomes" id="UP000054166">
    <property type="component" value="Unassembled WGS sequence"/>
</dbReference>
<name>A0A0C3FS35_PILCF</name>
<dbReference type="OrthoDB" id="3043484at2759"/>
<feature type="region of interest" description="Disordered" evidence="1">
    <location>
        <begin position="20"/>
        <end position="70"/>
    </location>
</feature>
<organism evidence="2 3">
    <name type="scientific">Piloderma croceum (strain F 1598)</name>
    <dbReference type="NCBI Taxonomy" id="765440"/>
    <lineage>
        <taxon>Eukaryota</taxon>
        <taxon>Fungi</taxon>
        <taxon>Dikarya</taxon>
        <taxon>Basidiomycota</taxon>
        <taxon>Agaricomycotina</taxon>
        <taxon>Agaricomycetes</taxon>
        <taxon>Agaricomycetidae</taxon>
        <taxon>Atheliales</taxon>
        <taxon>Atheliaceae</taxon>
        <taxon>Piloderma</taxon>
    </lineage>
</organism>
<keyword evidence="3" id="KW-1185">Reference proteome</keyword>
<evidence type="ECO:0000313" key="3">
    <source>
        <dbReference type="Proteomes" id="UP000054166"/>
    </source>
</evidence>
<gene>
    <name evidence="2" type="ORF">PILCRDRAFT_480194</name>
</gene>